<evidence type="ECO:0008006" key="4">
    <source>
        <dbReference type="Google" id="ProtNLM"/>
    </source>
</evidence>
<dbReference type="Proteomes" id="UP001370490">
    <property type="component" value="Unassembled WGS sequence"/>
</dbReference>
<dbReference type="PANTHER" id="PTHR14296">
    <property type="entry name" value="REMODELING AND SPACING FACTOR 1"/>
    <property type="match status" value="1"/>
</dbReference>
<protein>
    <recommendedName>
        <fullName evidence="4">WHIM1 domain-containing protein</fullName>
    </recommendedName>
</protein>
<keyword evidence="3" id="KW-1185">Reference proteome</keyword>
<feature type="compositionally biased region" description="Basic and acidic residues" evidence="1">
    <location>
        <begin position="296"/>
        <end position="315"/>
    </location>
</feature>
<dbReference type="GO" id="GO:0031213">
    <property type="term" value="C:RSF complex"/>
    <property type="evidence" value="ECO:0007669"/>
    <property type="project" value="InterPro"/>
</dbReference>
<accession>A0AAN8YU63</accession>
<proteinExistence type="predicted"/>
<feature type="compositionally biased region" description="Basic and acidic residues" evidence="1">
    <location>
        <begin position="467"/>
        <end position="480"/>
    </location>
</feature>
<organism evidence="2 3">
    <name type="scientific">Dillenia turbinata</name>
    <dbReference type="NCBI Taxonomy" id="194707"/>
    <lineage>
        <taxon>Eukaryota</taxon>
        <taxon>Viridiplantae</taxon>
        <taxon>Streptophyta</taxon>
        <taxon>Embryophyta</taxon>
        <taxon>Tracheophyta</taxon>
        <taxon>Spermatophyta</taxon>
        <taxon>Magnoliopsida</taxon>
        <taxon>eudicotyledons</taxon>
        <taxon>Gunneridae</taxon>
        <taxon>Pentapetalae</taxon>
        <taxon>Dilleniales</taxon>
        <taxon>Dilleniaceae</taxon>
        <taxon>Dillenia</taxon>
    </lineage>
</organism>
<dbReference type="PANTHER" id="PTHR14296:SF12">
    <property type="entry name" value="DDT DOMAIN-CONTAINING PROTEIN DDR4 ISOFORM X1"/>
    <property type="match status" value="1"/>
</dbReference>
<dbReference type="GO" id="GO:0006355">
    <property type="term" value="P:regulation of DNA-templated transcription"/>
    <property type="evidence" value="ECO:0007669"/>
    <property type="project" value="InterPro"/>
</dbReference>
<evidence type="ECO:0000313" key="2">
    <source>
        <dbReference type="EMBL" id="KAK6912690.1"/>
    </source>
</evidence>
<dbReference type="EMBL" id="JBAMMX010000027">
    <property type="protein sequence ID" value="KAK6912690.1"/>
    <property type="molecule type" value="Genomic_DNA"/>
</dbReference>
<evidence type="ECO:0000313" key="3">
    <source>
        <dbReference type="Proteomes" id="UP001370490"/>
    </source>
</evidence>
<reference evidence="2 3" key="1">
    <citation type="submission" date="2023-12" db="EMBL/GenBank/DDBJ databases">
        <title>A high-quality genome assembly for Dillenia turbinata (Dilleniales).</title>
        <authorList>
            <person name="Chanderbali A."/>
        </authorList>
    </citation>
    <scope>NUCLEOTIDE SEQUENCE [LARGE SCALE GENOMIC DNA]</scope>
    <source>
        <strain evidence="2">LSX21</strain>
        <tissue evidence="2">Leaf</tissue>
    </source>
</reference>
<feature type="region of interest" description="Disordered" evidence="1">
    <location>
        <begin position="292"/>
        <end position="480"/>
    </location>
</feature>
<dbReference type="InterPro" id="IPR028938">
    <property type="entry name" value="Rsf1-like"/>
</dbReference>
<name>A0AAN8YU63_9MAGN</name>
<feature type="compositionally biased region" description="Acidic residues" evidence="1">
    <location>
        <begin position="358"/>
        <end position="377"/>
    </location>
</feature>
<evidence type="ECO:0000256" key="1">
    <source>
        <dbReference type="SAM" id="MobiDB-lite"/>
    </source>
</evidence>
<feature type="compositionally biased region" description="Basic and acidic residues" evidence="1">
    <location>
        <begin position="326"/>
        <end position="357"/>
    </location>
</feature>
<comment type="caution">
    <text evidence="2">The sequence shown here is derived from an EMBL/GenBank/DDBJ whole genome shotgun (WGS) entry which is preliminary data.</text>
</comment>
<gene>
    <name evidence="2" type="ORF">RJ641_022291</name>
</gene>
<sequence length="480" mass="53636">MAETRRRGKEAVIEMDKEPDGVVKNEKFEDPNELDFESARLQLRQRWELASVINFLHVFEPVWKNGLKISAEEIEDGLIKPNNSLSELHIMLLKGIPPVNKSVNTPDAWVTALCKKLATWWPWVAEGELPLAAAKGEEIPRYKQLDSTTRLLLLKALCEVRADQEDIVAYINDSIKTRGQIDSFRKDKLAGDGNGITYWYDGNPITGHRLYKEVKSYESTPKKRRKGSAVPPILNFKWETLATNLEEFLTIADKYASNKGSTEASVSKTVKADVIPVLEKIQKMTTTRLLTRQYKIQREPGEHKGDQKNVRHSESGDSAGNEGSDVDVHPSDSCKRKWDSVEDDFQTDKTQEGSAKDEDTDDDDYDGETDNNSDEDGHDSGDSDKENDNLGNKNIKKYGVRWSNRLAGNAAPPVGSIKLGTKNRSRQRPIRITAMDPLVVSDSDDEVASTDTGGSLGDGRSSPNAARVEDSEIERSSEEN</sequence>
<dbReference type="AlphaFoldDB" id="A0AAN8YU63"/>
<feature type="compositionally biased region" description="Basic and acidic residues" evidence="1">
    <location>
        <begin position="378"/>
        <end position="388"/>
    </location>
</feature>